<organism evidence="6 7">
    <name type="scientific">Rubrivivax albus</name>
    <dbReference type="NCBI Taxonomy" id="2499835"/>
    <lineage>
        <taxon>Bacteria</taxon>
        <taxon>Pseudomonadati</taxon>
        <taxon>Pseudomonadota</taxon>
        <taxon>Betaproteobacteria</taxon>
        <taxon>Burkholderiales</taxon>
        <taxon>Sphaerotilaceae</taxon>
        <taxon>Rubrivivax</taxon>
    </lineage>
</organism>
<evidence type="ECO:0000256" key="2">
    <source>
        <dbReference type="ARBA" id="ARBA00022723"/>
    </source>
</evidence>
<dbReference type="SUPFAM" id="SSF51556">
    <property type="entry name" value="Metallo-dependent hydrolases"/>
    <property type="match status" value="1"/>
</dbReference>
<dbReference type="InterPro" id="IPR051607">
    <property type="entry name" value="Metallo-dep_hydrolases"/>
</dbReference>
<dbReference type="InterPro" id="IPR032466">
    <property type="entry name" value="Metal_Hydrolase"/>
</dbReference>
<reference evidence="6 7" key="1">
    <citation type="submission" date="2019-01" db="EMBL/GenBank/DDBJ databases">
        <authorList>
            <person name="Chen W.-M."/>
        </authorList>
    </citation>
    <scope>NUCLEOTIDE SEQUENCE [LARGE SCALE GENOMIC DNA]</scope>
    <source>
        <strain evidence="6 7">ICH-3</strain>
    </source>
</reference>
<keyword evidence="3 6" id="KW-0378">Hydrolase</keyword>
<dbReference type="PANTHER" id="PTHR11271">
    <property type="entry name" value="GUANINE DEAMINASE"/>
    <property type="match status" value="1"/>
</dbReference>
<dbReference type="GO" id="GO:0050416">
    <property type="term" value="F:formimidoylglutamate deiminase activity"/>
    <property type="evidence" value="ECO:0007669"/>
    <property type="project" value="UniProtKB-EC"/>
</dbReference>
<sequence length="452" mass="48240">MTTLWAPRAWVAGAWAEQVLLHIGADGRWADVAVGVPAPDGAEVLPGPVLPGLVNAHSHAFQRAFAGLAERREGEHDDFWSWRDRMYRVALAISPEQLRAVAALLYRELLRGGYTQVCEFHYLQHQPDGQPYADPATLGWALADAAAEAGIGLTLLPVLYERAGFAQPALRDDQRRFRTDADAVHALARRFADARRPNVNAGVAVHSLRAAAPASIHRLRALAADLDGPIHIHVAEQTAEVDDCLAATGRRPMQWLADEGLLDARWQLVHATHGVPAEIDAVAATGAGAVICPTTEANLGDGVPDLPRWLAAGVPMAIGSDSHVGRDWREELRWLDYAQRLVRRQRNVAATPAQPATAARLFDAALAGGAKAAGFARWGLVPGARADLLLPDPADPVSAGLPPGQLLDATVFSGPARPFARTLVAGRWVADDDAALHARGTAALQALHGGPR</sequence>
<dbReference type="InterPro" id="IPR010252">
    <property type="entry name" value="HutF"/>
</dbReference>
<proteinExistence type="predicted"/>
<dbReference type="EMBL" id="SACT01000001">
    <property type="protein sequence ID" value="RVT53734.1"/>
    <property type="molecule type" value="Genomic_DNA"/>
</dbReference>
<dbReference type="NCBIfam" id="TIGR02022">
    <property type="entry name" value="hutF"/>
    <property type="match status" value="1"/>
</dbReference>
<name>A0A3S2WWZ2_9BURK</name>
<dbReference type="PANTHER" id="PTHR11271:SF48">
    <property type="entry name" value="AMIDOHYDROLASE-RELATED DOMAIN-CONTAINING PROTEIN"/>
    <property type="match status" value="1"/>
</dbReference>
<dbReference type="InterPro" id="IPR011059">
    <property type="entry name" value="Metal-dep_hydrolase_composite"/>
</dbReference>
<dbReference type="GO" id="GO:0005829">
    <property type="term" value="C:cytosol"/>
    <property type="evidence" value="ECO:0007669"/>
    <property type="project" value="TreeGrafter"/>
</dbReference>
<keyword evidence="4" id="KW-0862">Zinc</keyword>
<evidence type="ECO:0000256" key="3">
    <source>
        <dbReference type="ARBA" id="ARBA00022801"/>
    </source>
</evidence>
<keyword evidence="2" id="KW-0479">Metal-binding</keyword>
<keyword evidence="7" id="KW-1185">Reference proteome</keyword>
<protein>
    <submittedName>
        <fullName evidence="6">Formimidoylglutamate deiminase</fullName>
        <ecNumber evidence="6">3.5.3.13</ecNumber>
    </submittedName>
</protein>
<evidence type="ECO:0000313" key="7">
    <source>
        <dbReference type="Proteomes" id="UP000288178"/>
    </source>
</evidence>
<dbReference type="Gene3D" id="3.20.20.140">
    <property type="entry name" value="Metal-dependent hydrolases"/>
    <property type="match status" value="1"/>
</dbReference>
<dbReference type="EC" id="3.5.3.13" evidence="6"/>
<dbReference type="NCBIfam" id="NF006684">
    <property type="entry name" value="PRK09229.1-5"/>
    <property type="match status" value="1"/>
</dbReference>
<evidence type="ECO:0000313" key="6">
    <source>
        <dbReference type="EMBL" id="RVT53734.1"/>
    </source>
</evidence>
<comment type="cofactor">
    <cofactor evidence="1">
        <name>Zn(2+)</name>
        <dbReference type="ChEBI" id="CHEBI:29105"/>
    </cofactor>
</comment>
<dbReference type="GO" id="GO:0019239">
    <property type="term" value="F:deaminase activity"/>
    <property type="evidence" value="ECO:0007669"/>
    <property type="project" value="TreeGrafter"/>
</dbReference>
<dbReference type="InterPro" id="IPR006680">
    <property type="entry name" value="Amidohydro-rel"/>
</dbReference>
<dbReference type="Pfam" id="PF01979">
    <property type="entry name" value="Amidohydro_1"/>
    <property type="match status" value="1"/>
</dbReference>
<feature type="domain" description="Amidohydrolase-related" evidence="5">
    <location>
        <begin position="49"/>
        <end position="429"/>
    </location>
</feature>
<dbReference type="OrthoDB" id="9796020at2"/>
<dbReference type="Proteomes" id="UP000288178">
    <property type="component" value="Unassembled WGS sequence"/>
</dbReference>
<comment type="caution">
    <text evidence="6">The sequence shown here is derived from an EMBL/GenBank/DDBJ whole genome shotgun (WGS) entry which is preliminary data.</text>
</comment>
<evidence type="ECO:0000256" key="1">
    <source>
        <dbReference type="ARBA" id="ARBA00001947"/>
    </source>
</evidence>
<evidence type="ECO:0000256" key="4">
    <source>
        <dbReference type="ARBA" id="ARBA00022833"/>
    </source>
</evidence>
<dbReference type="Gene3D" id="2.30.40.10">
    <property type="entry name" value="Urease, subunit C, domain 1"/>
    <property type="match status" value="1"/>
</dbReference>
<dbReference type="NCBIfam" id="NF006681">
    <property type="entry name" value="PRK09229.1-2"/>
    <property type="match status" value="1"/>
</dbReference>
<evidence type="ECO:0000259" key="5">
    <source>
        <dbReference type="Pfam" id="PF01979"/>
    </source>
</evidence>
<dbReference type="AlphaFoldDB" id="A0A3S2WWZ2"/>
<gene>
    <name evidence="6" type="ORF">ENE75_02245</name>
</gene>
<accession>A0A3S2WWZ2</accession>
<dbReference type="RefSeq" id="WP_128195193.1">
    <property type="nucleotide sequence ID" value="NZ_SACT01000001.1"/>
</dbReference>
<dbReference type="GO" id="GO:0046872">
    <property type="term" value="F:metal ion binding"/>
    <property type="evidence" value="ECO:0007669"/>
    <property type="project" value="UniProtKB-KW"/>
</dbReference>